<dbReference type="AlphaFoldDB" id="A0A221KA77"/>
<dbReference type="EMBL" id="CP022423">
    <property type="protein sequence ID" value="ASM76414.1"/>
    <property type="molecule type" value="Genomic_DNA"/>
</dbReference>
<dbReference type="KEGG" id="vff:VITFI_CDS0009"/>
<organism evidence="2 6">
    <name type="scientific">Vitreoscilla filiformis</name>
    <dbReference type="NCBI Taxonomy" id="63"/>
    <lineage>
        <taxon>Bacteria</taxon>
        <taxon>Pseudomonadati</taxon>
        <taxon>Pseudomonadota</taxon>
        <taxon>Betaproteobacteria</taxon>
        <taxon>Neisseriales</taxon>
        <taxon>Neisseriaceae</taxon>
        <taxon>Vitreoscilla</taxon>
    </lineage>
</organism>
<dbReference type="Proteomes" id="UP000199729">
    <property type="component" value="Chromosome"/>
</dbReference>
<dbReference type="EMBL" id="CP022423">
    <property type="protein sequence ID" value="ASM75912.1"/>
    <property type="molecule type" value="Genomic_DNA"/>
</dbReference>
<evidence type="ECO:0000313" key="6">
    <source>
        <dbReference type="Proteomes" id="UP000199729"/>
    </source>
</evidence>
<dbReference type="EMBL" id="CP022423">
    <property type="protein sequence ID" value="ASM75788.1"/>
    <property type="molecule type" value="Genomic_DNA"/>
</dbReference>
<protein>
    <submittedName>
        <fullName evidence="2">Sulfate transporter</fullName>
    </submittedName>
</protein>
<evidence type="ECO:0000313" key="4">
    <source>
        <dbReference type="EMBL" id="ASM76862.1"/>
    </source>
</evidence>
<dbReference type="EMBL" id="CP022423">
    <property type="protein sequence ID" value="ASM77289.1"/>
    <property type="molecule type" value="Genomic_DNA"/>
</dbReference>
<gene>
    <name evidence="1" type="ORF">VITFI_CDS0009</name>
    <name evidence="2" type="ORF">VITFI_CDS0133</name>
    <name evidence="3" type="ORF">VITFI_CDS0635</name>
    <name evidence="4" type="ORF">VITFI_CDS1084</name>
    <name evidence="5" type="ORF">VITFI_CDS1511</name>
</gene>
<keyword evidence="6" id="KW-1185">Reference proteome</keyword>
<evidence type="ECO:0000313" key="3">
    <source>
        <dbReference type="EMBL" id="ASM76414.1"/>
    </source>
</evidence>
<dbReference type="InterPro" id="IPR021505">
    <property type="entry name" value="Phage_B3_Orf6"/>
</dbReference>
<proteinExistence type="predicted"/>
<dbReference type="Pfam" id="PF11363">
    <property type="entry name" value="DUF3164"/>
    <property type="match status" value="1"/>
</dbReference>
<dbReference type="KEGG" id="vff:VITFI_CDS1511"/>
<sequence length="234" mass="26437">MIPGAHAPRCRSATGEVSLDNNRNIMSTQQTSTIPAGYMQDPQGRLIPEAMVEDIDKLRDQTVREIVAELKELQALTQAKKRKTFDAVQAFCEISAEKYEITWGGNKGNVSLRSFDGQYKVERAIQDCIVFDERLQVAKNLISECIDEWIAEGVRPELAAIAQDAFQVDKEGRVSVAKVLSLRRFNFPDPRWQRAMHVIAECIMVTGSRSYIRVYERVGATNKYVPIVLDWSAI</sequence>
<reference evidence="2 6" key="1">
    <citation type="submission" date="2017-07" db="EMBL/GenBank/DDBJ databases">
        <title>Complete Genome Sequence of the cosmetic ferment Vitreoscilla filiformis (ATCC15551).</title>
        <authorList>
            <person name="Contreras S."/>
            <person name="Sagory-Zalkind P."/>
            <person name="Blanquart H."/>
            <person name="Iltis A."/>
            <person name="Morand S.C."/>
        </authorList>
    </citation>
    <scope>NUCLEOTIDE SEQUENCE [LARGE SCALE GENOMIC DNA]</scope>
    <source>
        <strain evidence="2 6">ATCC 15551</strain>
    </source>
</reference>
<evidence type="ECO:0000313" key="5">
    <source>
        <dbReference type="EMBL" id="ASM77289.1"/>
    </source>
</evidence>
<name>A0A221KA77_VITFI</name>
<dbReference type="KEGG" id="vff:VITFI_CDS0133"/>
<dbReference type="KEGG" id="vff:VITFI_CDS0635"/>
<dbReference type="EMBL" id="CP022423">
    <property type="protein sequence ID" value="ASM76862.1"/>
    <property type="molecule type" value="Genomic_DNA"/>
</dbReference>
<evidence type="ECO:0000313" key="1">
    <source>
        <dbReference type="EMBL" id="ASM75788.1"/>
    </source>
</evidence>
<evidence type="ECO:0000313" key="2">
    <source>
        <dbReference type="EMBL" id="ASM75912.1"/>
    </source>
</evidence>
<dbReference type="KEGG" id="vff:VITFI_CDS1084"/>
<accession>A0A221KA77</accession>